<comment type="caution">
    <text evidence="2">The sequence shown here is derived from an EMBL/GenBank/DDBJ whole genome shotgun (WGS) entry which is preliminary data.</text>
</comment>
<evidence type="ECO:0000313" key="2">
    <source>
        <dbReference type="EMBL" id="KAL2272404.1"/>
    </source>
</evidence>
<sequence>MYISFLKYIKKRLGRYRNEQQALVDEEEHDLAVDGIQKLLVVDEEQQLPEEEVQPWEEAAKEARSEDDKKADDNKEPDDVDEEEYMTLEQIDFLSFLENLLPLVAALWTEVAQGQLPNWIATNLSGILLREADSLVEMTRLLDEESGKRKQWPERASRAPSPWATATISKDSGGLSKAQLTQDWVNAMDQTSEEGEGAPWFELTKDLSLGRVVEKFILPGMEVAPSTFKTQDRPYIATMLLGEDLAVCKALVGVEDSPLPLPARIPFVAIVGVYFCSLIPDDFAISAECDAACATIDENLAILWKVEQHSLFNIKLGR</sequence>
<protein>
    <submittedName>
        <fullName evidence="2">Uncharacterized protein</fullName>
    </submittedName>
</protein>
<dbReference type="EMBL" id="JBAWTH010000240">
    <property type="protein sequence ID" value="KAL2272403.1"/>
    <property type="molecule type" value="Genomic_DNA"/>
</dbReference>
<feature type="compositionally biased region" description="Basic and acidic residues" evidence="1">
    <location>
        <begin position="58"/>
        <end position="74"/>
    </location>
</feature>
<organism evidence="2 3">
    <name type="scientific">Diaporthe vaccinii</name>
    <dbReference type="NCBI Taxonomy" id="105482"/>
    <lineage>
        <taxon>Eukaryota</taxon>
        <taxon>Fungi</taxon>
        <taxon>Dikarya</taxon>
        <taxon>Ascomycota</taxon>
        <taxon>Pezizomycotina</taxon>
        <taxon>Sordariomycetes</taxon>
        <taxon>Sordariomycetidae</taxon>
        <taxon>Diaporthales</taxon>
        <taxon>Diaporthaceae</taxon>
        <taxon>Diaporthe</taxon>
        <taxon>Diaporthe eres species complex</taxon>
    </lineage>
</organism>
<dbReference type="EMBL" id="JBAWTH010000240">
    <property type="protein sequence ID" value="KAL2272404.1"/>
    <property type="molecule type" value="Genomic_DNA"/>
</dbReference>
<gene>
    <name evidence="2" type="ORF">FJTKL_06742</name>
</gene>
<proteinExistence type="predicted"/>
<feature type="compositionally biased region" description="Basic and acidic residues" evidence="1">
    <location>
        <begin position="147"/>
        <end position="157"/>
    </location>
</feature>
<reference evidence="2 3" key="1">
    <citation type="submission" date="2024-03" db="EMBL/GenBank/DDBJ databases">
        <title>A high-quality draft genome sequence of Diaporthe vaccinii, a causative agent of upright dieback and viscid rot disease in cranberry plants.</title>
        <authorList>
            <person name="Sarrasin M."/>
            <person name="Lang B.F."/>
            <person name="Burger G."/>
        </authorList>
    </citation>
    <scope>NUCLEOTIDE SEQUENCE [LARGE SCALE GENOMIC DNA]</scope>
    <source>
        <strain evidence="2 3">IS7</strain>
    </source>
</reference>
<keyword evidence="3" id="KW-1185">Reference proteome</keyword>
<name>A0ABR4DQS8_9PEZI</name>
<feature type="region of interest" description="Disordered" evidence="1">
    <location>
        <begin position="47"/>
        <end position="82"/>
    </location>
</feature>
<accession>A0ABR4DQS8</accession>
<evidence type="ECO:0000256" key="1">
    <source>
        <dbReference type="SAM" id="MobiDB-lite"/>
    </source>
</evidence>
<feature type="region of interest" description="Disordered" evidence="1">
    <location>
        <begin position="147"/>
        <end position="170"/>
    </location>
</feature>
<evidence type="ECO:0000313" key="3">
    <source>
        <dbReference type="Proteomes" id="UP001600888"/>
    </source>
</evidence>
<dbReference type="Proteomes" id="UP001600888">
    <property type="component" value="Unassembled WGS sequence"/>
</dbReference>